<gene>
    <name evidence="1" type="ORF">SAMN05216201_10777</name>
</gene>
<name>A0A1H6XYL5_9PSED</name>
<dbReference type="RefSeq" id="WP_170847738.1">
    <property type="nucleotide sequence ID" value="NZ_FNZE01000007.1"/>
</dbReference>
<evidence type="ECO:0000313" key="1">
    <source>
        <dbReference type="EMBL" id="SEJ33276.1"/>
    </source>
</evidence>
<dbReference type="EMBL" id="FNZE01000007">
    <property type="protein sequence ID" value="SEJ33276.1"/>
    <property type="molecule type" value="Genomic_DNA"/>
</dbReference>
<sequence length="53" mass="5741">MQYQHITYEQACELIERHNATEVAALGLAQVFQAGTAYIILGSASECLLIEGA</sequence>
<organism evidence="1 2">
    <name type="scientific">Pseudomonas linyingensis</name>
    <dbReference type="NCBI Taxonomy" id="915471"/>
    <lineage>
        <taxon>Bacteria</taxon>
        <taxon>Pseudomonadati</taxon>
        <taxon>Pseudomonadota</taxon>
        <taxon>Gammaproteobacteria</taxon>
        <taxon>Pseudomonadales</taxon>
        <taxon>Pseudomonadaceae</taxon>
        <taxon>Pseudomonas</taxon>
    </lineage>
</organism>
<protein>
    <submittedName>
        <fullName evidence="1">Uncharacterized protein</fullName>
    </submittedName>
</protein>
<proteinExistence type="predicted"/>
<keyword evidence="2" id="KW-1185">Reference proteome</keyword>
<evidence type="ECO:0000313" key="2">
    <source>
        <dbReference type="Proteomes" id="UP000242930"/>
    </source>
</evidence>
<dbReference type="Proteomes" id="UP000242930">
    <property type="component" value="Unassembled WGS sequence"/>
</dbReference>
<accession>A0A1H6XYL5</accession>
<reference evidence="2" key="1">
    <citation type="submission" date="2016-10" db="EMBL/GenBank/DDBJ databases">
        <authorList>
            <person name="Varghese N."/>
            <person name="Submissions S."/>
        </authorList>
    </citation>
    <scope>NUCLEOTIDE SEQUENCE [LARGE SCALE GENOMIC DNA]</scope>
    <source>
        <strain evidence="2">LMG 25967</strain>
    </source>
</reference>
<dbReference type="AlphaFoldDB" id="A0A1H6XYL5"/>